<evidence type="ECO:0008006" key="3">
    <source>
        <dbReference type="Google" id="ProtNLM"/>
    </source>
</evidence>
<gene>
    <name evidence="1" type="ORF">GGR11_000969</name>
</gene>
<dbReference type="Proteomes" id="UP000532936">
    <property type="component" value="Unassembled WGS sequence"/>
</dbReference>
<sequence>MQFPDTTICVASMELARDHSPAYLFNHVMRSYAFGQAAGALQNAVYDPEVLFIGSVLHDLGLVDQFVREDRFEIDGADAAAVFLSRHGYPDRKIALIWDAIALHTTFAVPQRKAPEIALVQLGAGIDIGAVPRALISTEVVEMILAEYPRLGFKQAFLDAMAAVIRRKPHTGAFNLMSDVAREKACCSMPSFCEVVHHAEFTE</sequence>
<proteinExistence type="predicted"/>
<comment type="caution">
    <text evidence="1">The sequence shown here is derived from an EMBL/GenBank/DDBJ whole genome shotgun (WGS) entry which is preliminary data.</text>
</comment>
<dbReference type="PANTHER" id="PTHR35569">
    <property type="entry name" value="CYANAMIDE HYDRATASE DDI2-RELATED"/>
    <property type="match status" value="1"/>
</dbReference>
<accession>A0A7W6A4G3</accession>
<protein>
    <recommendedName>
        <fullName evidence="3">HD domain-containing protein</fullName>
    </recommendedName>
</protein>
<reference evidence="1 2" key="1">
    <citation type="submission" date="2020-08" db="EMBL/GenBank/DDBJ databases">
        <title>Genomic Encyclopedia of Type Strains, Phase IV (KMG-IV): sequencing the most valuable type-strain genomes for metagenomic binning, comparative biology and taxonomic classification.</title>
        <authorList>
            <person name="Goeker M."/>
        </authorList>
    </citation>
    <scope>NUCLEOTIDE SEQUENCE [LARGE SCALE GENOMIC DNA]</scope>
    <source>
        <strain evidence="1 2">DSM 14878</strain>
    </source>
</reference>
<dbReference type="AlphaFoldDB" id="A0A7W6A4G3"/>
<evidence type="ECO:0000313" key="1">
    <source>
        <dbReference type="EMBL" id="MBB3871455.1"/>
    </source>
</evidence>
<dbReference type="RefSeq" id="WP_183195646.1">
    <property type="nucleotide sequence ID" value="NZ_JACIDA010000001.1"/>
</dbReference>
<dbReference type="Gene3D" id="1.10.3210.10">
    <property type="entry name" value="Hypothetical protein af1432"/>
    <property type="match status" value="1"/>
</dbReference>
<dbReference type="EMBL" id="JACIDA010000001">
    <property type="protein sequence ID" value="MBB3871455.1"/>
    <property type="molecule type" value="Genomic_DNA"/>
</dbReference>
<dbReference type="SUPFAM" id="SSF109604">
    <property type="entry name" value="HD-domain/PDEase-like"/>
    <property type="match status" value="1"/>
</dbReference>
<evidence type="ECO:0000313" key="2">
    <source>
        <dbReference type="Proteomes" id="UP000532936"/>
    </source>
</evidence>
<name>A0A7W6A4G3_9CAUL</name>
<dbReference type="PANTHER" id="PTHR35569:SF1">
    <property type="entry name" value="CYANAMIDE HYDRATASE DDI2-RELATED"/>
    <property type="match status" value="1"/>
</dbReference>
<organism evidence="1 2">
    <name type="scientific">Brevundimonas mediterranea</name>
    <dbReference type="NCBI Taxonomy" id="74329"/>
    <lineage>
        <taxon>Bacteria</taxon>
        <taxon>Pseudomonadati</taxon>
        <taxon>Pseudomonadota</taxon>
        <taxon>Alphaproteobacteria</taxon>
        <taxon>Caulobacterales</taxon>
        <taxon>Caulobacteraceae</taxon>
        <taxon>Brevundimonas</taxon>
    </lineage>
</organism>